<evidence type="ECO:0000313" key="1">
    <source>
        <dbReference type="EMBL" id="QJH96738.1"/>
    </source>
</evidence>
<accession>A0A6M3XG34</accession>
<organism evidence="1">
    <name type="scientific">viral metagenome</name>
    <dbReference type="NCBI Taxonomy" id="1070528"/>
    <lineage>
        <taxon>unclassified sequences</taxon>
        <taxon>metagenomes</taxon>
        <taxon>organismal metagenomes</taxon>
    </lineage>
</organism>
<reference evidence="1" key="1">
    <citation type="submission" date="2020-03" db="EMBL/GenBank/DDBJ databases">
        <title>The deep terrestrial virosphere.</title>
        <authorList>
            <person name="Holmfeldt K."/>
            <person name="Nilsson E."/>
            <person name="Simone D."/>
            <person name="Lopez-Fernandez M."/>
            <person name="Wu X."/>
            <person name="de Brujin I."/>
            <person name="Lundin D."/>
            <person name="Andersson A."/>
            <person name="Bertilsson S."/>
            <person name="Dopson M."/>
        </authorList>
    </citation>
    <scope>NUCLEOTIDE SEQUENCE</scope>
    <source>
        <strain evidence="1">TM448B00799</strain>
    </source>
</reference>
<protein>
    <submittedName>
        <fullName evidence="1">Uncharacterized protein</fullName>
    </submittedName>
</protein>
<sequence>MIEEPREKFVIQAGKLVLDESGLTGHRKIDDGTIAHCDLCNVVVGTYNDIKYDFSPEAFARAIRNGLLPPDEIHKDSKAFDPGVMSEVNEFWKELALNSETRWVVCEKCKSIVESFLRKDKK</sequence>
<gene>
    <name evidence="1" type="ORF">TM448B00799_0012</name>
</gene>
<proteinExistence type="predicted"/>
<name>A0A6M3XG34_9ZZZZ</name>
<dbReference type="EMBL" id="MT144660">
    <property type="protein sequence ID" value="QJH96738.1"/>
    <property type="molecule type" value="Genomic_DNA"/>
</dbReference>
<dbReference type="AlphaFoldDB" id="A0A6M3XG34"/>